<dbReference type="EMBL" id="PITI01001400">
    <property type="protein sequence ID" value="TBU01238.1"/>
    <property type="molecule type" value="Genomic_DNA"/>
</dbReference>
<keyword evidence="2" id="KW-1185">Reference proteome</keyword>
<proteinExistence type="predicted"/>
<name>A0A4Q9L1J4_9MICR</name>
<dbReference type="VEuPathDB" id="MicrosporidiaDB:CWI36_1400p0010"/>
<evidence type="ECO:0000313" key="2">
    <source>
        <dbReference type="Proteomes" id="UP000291404"/>
    </source>
</evidence>
<dbReference type="AlphaFoldDB" id="A0A4Q9L1J4"/>
<dbReference type="Proteomes" id="UP000291404">
    <property type="component" value="Unassembled WGS sequence"/>
</dbReference>
<sequence length="112" mass="13030">MTKLKVVDINFYGLTERIAFKSVFENSNLFDTVISITIHLTEITPEDIHLLGSYKNLLSLSIALDKIDYKIVQNIRRKNFKNTEFVLIKPIRSERSNEVNAYLDSESIYNFP</sequence>
<evidence type="ECO:0000313" key="1">
    <source>
        <dbReference type="EMBL" id="TBU01238.1"/>
    </source>
</evidence>
<protein>
    <submittedName>
        <fullName evidence="1">Uncharacterized protein</fullName>
    </submittedName>
</protein>
<comment type="caution">
    <text evidence="1">The sequence shown here is derived from an EMBL/GenBank/DDBJ whole genome shotgun (WGS) entry which is preliminary data.</text>
</comment>
<dbReference type="VEuPathDB" id="MicrosporidiaDB:CWI39_1552p0010"/>
<gene>
    <name evidence="1" type="ORF">CWI36_1400p0010</name>
</gene>
<organism evidence="1 2">
    <name type="scientific">Hamiltosporidium magnivora</name>
    <dbReference type="NCBI Taxonomy" id="148818"/>
    <lineage>
        <taxon>Eukaryota</taxon>
        <taxon>Fungi</taxon>
        <taxon>Fungi incertae sedis</taxon>
        <taxon>Microsporidia</taxon>
        <taxon>Dubosqiidae</taxon>
        <taxon>Hamiltosporidium</taxon>
    </lineage>
</organism>
<accession>A0A4Q9L1J4</accession>
<reference evidence="1 2" key="1">
    <citation type="submission" date="2017-12" db="EMBL/GenBank/DDBJ databases">
        <authorList>
            <person name="Pombert J.-F."/>
            <person name="Haag K.L."/>
            <person name="Ebert D."/>
        </authorList>
    </citation>
    <scope>NUCLEOTIDE SEQUENCE [LARGE SCALE GENOMIC DNA]</scope>
    <source>
        <strain evidence="1">BE-OM-2</strain>
    </source>
</reference>